<reference evidence="4" key="1">
    <citation type="submission" date="2023-03" db="EMBL/GenBank/DDBJ databases">
        <title>Mating type loci evolution in Malassezia.</title>
        <authorList>
            <person name="Coelho M.A."/>
        </authorList>
    </citation>
    <scope>NUCLEOTIDE SEQUENCE</scope>
    <source>
        <strain evidence="4">CBS 7876</strain>
    </source>
</reference>
<dbReference type="GO" id="GO:0007021">
    <property type="term" value="P:tubulin complex assembly"/>
    <property type="evidence" value="ECO:0007669"/>
    <property type="project" value="TreeGrafter"/>
</dbReference>
<dbReference type="PANTHER" id="PTHR15139">
    <property type="entry name" value="TUBULIN FOLDING COFACTOR C"/>
    <property type="match status" value="1"/>
</dbReference>
<dbReference type="PANTHER" id="PTHR15139:SF0">
    <property type="entry name" value="TUBULIN-SPECIFIC CHAPERONE C"/>
    <property type="match status" value="1"/>
</dbReference>
<evidence type="ECO:0000313" key="5">
    <source>
        <dbReference type="Proteomes" id="UP001214603"/>
    </source>
</evidence>
<dbReference type="EMBL" id="CP119934">
    <property type="protein sequence ID" value="WFD01423.1"/>
    <property type="molecule type" value="Genomic_DNA"/>
</dbReference>
<feature type="region of interest" description="Disordered" evidence="2">
    <location>
        <begin position="77"/>
        <end position="111"/>
    </location>
</feature>
<dbReference type="InterPro" id="IPR017901">
    <property type="entry name" value="C-CAP_CF_C-like"/>
</dbReference>
<feature type="domain" description="C-CAP/cofactor C-like" evidence="3">
    <location>
        <begin position="97"/>
        <end position="233"/>
    </location>
</feature>
<dbReference type="PROSITE" id="PS51329">
    <property type="entry name" value="C_CAP_COFACTOR_C"/>
    <property type="match status" value="1"/>
</dbReference>
<evidence type="ECO:0000256" key="2">
    <source>
        <dbReference type="SAM" id="MobiDB-lite"/>
    </source>
</evidence>
<dbReference type="Gene3D" id="2.160.20.70">
    <property type="match status" value="1"/>
</dbReference>
<dbReference type="GO" id="GO:0007023">
    <property type="term" value="P:post-chaperonin tubulin folding pathway"/>
    <property type="evidence" value="ECO:0007669"/>
    <property type="project" value="InterPro"/>
</dbReference>
<comment type="similarity">
    <text evidence="1">Belongs to the TBCC family.</text>
</comment>
<dbReference type="AlphaFoldDB" id="A0AAF0E1H9"/>
<sequence>MANAAEAAAFFATFPRELQALRAQVSNTNGGRSDDAVAALTDARHKLQAAAPRLPAHDLQTYEHELQSIHRQLASQGQQARKKFQFRRTARAETAAPAAPTPAPRADEPPATTERLLTARDWSDTPGVLTHLDTCFVDLRGTSVPTLHIHRVRNSIVLLGEVHGSVFLEHCSHCVISGTMGQFRAIDVHSTAVLANTSTALTLEACSQIQVGGALAEPGAVPPVQDFQDATAWRHCVAVLRP</sequence>
<dbReference type="Proteomes" id="UP001214603">
    <property type="component" value="Chromosome 1"/>
</dbReference>
<organism evidence="4 5">
    <name type="scientific">Malassezia obtusa</name>
    <dbReference type="NCBI Taxonomy" id="76774"/>
    <lineage>
        <taxon>Eukaryota</taxon>
        <taxon>Fungi</taxon>
        <taxon>Dikarya</taxon>
        <taxon>Basidiomycota</taxon>
        <taxon>Ustilaginomycotina</taxon>
        <taxon>Malasseziomycetes</taxon>
        <taxon>Malasseziales</taxon>
        <taxon>Malasseziaceae</taxon>
        <taxon>Malassezia</taxon>
    </lineage>
</organism>
<name>A0AAF0E1H9_9BASI</name>
<gene>
    <name evidence="4" type="ORF">MOBT1_000086</name>
</gene>
<dbReference type="Pfam" id="PF07986">
    <property type="entry name" value="TBCC"/>
    <property type="match status" value="1"/>
</dbReference>
<dbReference type="InterPro" id="IPR027684">
    <property type="entry name" value="TBCC"/>
</dbReference>
<evidence type="ECO:0000259" key="3">
    <source>
        <dbReference type="PROSITE" id="PS51329"/>
    </source>
</evidence>
<accession>A0AAF0E1H9</accession>
<proteinExistence type="inferred from homology"/>
<evidence type="ECO:0000256" key="1">
    <source>
        <dbReference type="ARBA" id="ARBA00008848"/>
    </source>
</evidence>
<feature type="compositionally biased region" description="Basic residues" evidence="2">
    <location>
        <begin position="80"/>
        <end position="89"/>
    </location>
</feature>
<evidence type="ECO:0000313" key="4">
    <source>
        <dbReference type="EMBL" id="WFD01423.1"/>
    </source>
</evidence>
<dbReference type="GO" id="GO:0005737">
    <property type="term" value="C:cytoplasm"/>
    <property type="evidence" value="ECO:0007669"/>
    <property type="project" value="TreeGrafter"/>
</dbReference>
<protein>
    <recommendedName>
        <fullName evidence="3">C-CAP/cofactor C-like domain-containing protein</fullName>
    </recommendedName>
</protein>
<dbReference type="InterPro" id="IPR012945">
    <property type="entry name" value="Tubulin-bd_cofactor_C_dom"/>
</dbReference>
<keyword evidence="5" id="KW-1185">Reference proteome</keyword>
<dbReference type="InterPro" id="IPR016098">
    <property type="entry name" value="CAP/MinC_C"/>
</dbReference>